<dbReference type="InterPro" id="IPR001878">
    <property type="entry name" value="Znf_CCHC"/>
</dbReference>
<feature type="compositionally biased region" description="Acidic residues" evidence="2">
    <location>
        <begin position="9"/>
        <end position="29"/>
    </location>
</feature>
<keyword evidence="1" id="KW-0862">Zinc</keyword>
<dbReference type="Gene3D" id="4.10.60.10">
    <property type="entry name" value="Zinc finger, CCHC-type"/>
    <property type="match status" value="1"/>
</dbReference>
<keyword evidence="1" id="KW-0479">Metal-binding</keyword>
<evidence type="ECO:0000313" key="4">
    <source>
        <dbReference type="EMBL" id="CAK9081121.1"/>
    </source>
</evidence>
<evidence type="ECO:0000259" key="3">
    <source>
        <dbReference type="PROSITE" id="PS50158"/>
    </source>
</evidence>
<proteinExistence type="predicted"/>
<dbReference type="SUPFAM" id="SSF57756">
    <property type="entry name" value="Retrovirus zinc finger-like domains"/>
    <property type="match status" value="1"/>
</dbReference>
<feature type="non-terminal residue" evidence="4">
    <location>
        <position position="1"/>
    </location>
</feature>
<name>A0ABP0PZB1_9DINO</name>
<feature type="domain" description="CCHC-type" evidence="3">
    <location>
        <begin position="364"/>
        <end position="379"/>
    </location>
</feature>
<dbReference type="SMART" id="SM00343">
    <property type="entry name" value="ZnF_C2HC"/>
    <property type="match status" value="1"/>
</dbReference>
<protein>
    <submittedName>
        <fullName evidence="4">Retrovirus-related Pol polyprotein from transposon TNT 1-94</fullName>
    </submittedName>
</protein>
<feature type="compositionally biased region" description="Basic residues" evidence="2">
    <location>
        <begin position="323"/>
        <end position="348"/>
    </location>
</feature>
<evidence type="ECO:0000313" key="5">
    <source>
        <dbReference type="Proteomes" id="UP001642464"/>
    </source>
</evidence>
<evidence type="ECO:0000256" key="1">
    <source>
        <dbReference type="PROSITE-ProRule" id="PRU00047"/>
    </source>
</evidence>
<dbReference type="Pfam" id="PF00098">
    <property type="entry name" value="zf-CCHC"/>
    <property type="match status" value="1"/>
</dbReference>
<sequence length="494" mass="55404">PMKKRSSSEDDELPDPDYEHEEELEDADPAEVIASPETRRRDDGTSSSTSQAQKRPRGNLPSAPSFDGDRKKDPRCFKKYANKVDSYVAIAKRIIDSGEIGLRLHAALEGEAADFLEDVPAKVFGAEDGWQVLIKILRDKYDEPTINKVGTAMRNFFQLQIATDKTLNMRDIAEYMDRAARQCRDAGLQIPDAVMIHFFFIHSGASTERQANLLLRTQGEYDWKKLKTAIDILYPNVVVRNTGGAGKGDSHRGRGAHEVIWSEWLHDNDPVEALAEQTFRENINEPYLPEGLTRELVSCFSTHRENRQKLARAVQARGYYVKGKSKGKGKSKSSSKGGKSKGRGKGGKARSGLSLEELKAKTTCAECGQPGHWKNECPRKAHVTTINEADETYEETGDYSYDYADENYDEWDDEAWDRWAEYEQTRTSNVVGRSTLTSSKASSSVIKDIPTKVPPVPAPVTRLRQKAFDAFTPEAVEETKQVNEAFDRARAVTQ</sequence>
<dbReference type="InterPro" id="IPR036875">
    <property type="entry name" value="Znf_CCHC_sf"/>
</dbReference>
<organism evidence="4 5">
    <name type="scientific">Durusdinium trenchii</name>
    <dbReference type="NCBI Taxonomy" id="1381693"/>
    <lineage>
        <taxon>Eukaryota</taxon>
        <taxon>Sar</taxon>
        <taxon>Alveolata</taxon>
        <taxon>Dinophyceae</taxon>
        <taxon>Suessiales</taxon>
        <taxon>Symbiodiniaceae</taxon>
        <taxon>Durusdinium</taxon>
    </lineage>
</organism>
<gene>
    <name evidence="4" type="ORF">SCF082_LOCUS38643</name>
</gene>
<feature type="region of interest" description="Disordered" evidence="2">
    <location>
        <begin position="322"/>
        <end position="352"/>
    </location>
</feature>
<keyword evidence="5" id="KW-1185">Reference proteome</keyword>
<comment type="caution">
    <text evidence="4">The sequence shown here is derived from an EMBL/GenBank/DDBJ whole genome shotgun (WGS) entry which is preliminary data.</text>
</comment>
<keyword evidence="1" id="KW-0863">Zinc-finger</keyword>
<feature type="region of interest" description="Disordered" evidence="2">
    <location>
        <begin position="1"/>
        <end position="74"/>
    </location>
</feature>
<accession>A0ABP0PZB1</accession>
<dbReference type="EMBL" id="CAXAMM010038803">
    <property type="protein sequence ID" value="CAK9081121.1"/>
    <property type="molecule type" value="Genomic_DNA"/>
</dbReference>
<reference evidence="4 5" key="1">
    <citation type="submission" date="2024-02" db="EMBL/GenBank/DDBJ databases">
        <authorList>
            <person name="Chen Y."/>
            <person name="Shah S."/>
            <person name="Dougan E. K."/>
            <person name="Thang M."/>
            <person name="Chan C."/>
        </authorList>
    </citation>
    <scope>NUCLEOTIDE SEQUENCE [LARGE SCALE GENOMIC DNA]</scope>
</reference>
<dbReference type="PROSITE" id="PS50158">
    <property type="entry name" value="ZF_CCHC"/>
    <property type="match status" value="1"/>
</dbReference>
<dbReference type="Proteomes" id="UP001642464">
    <property type="component" value="Unassembled WGS sequence"/>
</dbReference>
<evidence type="ECO:0000256" key="2">
    <source>
        <dbReference type="SAM" id="MobiDB-lite"/>
    </source>
</evidence>